<gene>
    <name evidence="2" type="ORF">FIV42_20750</name>
</gene>
<proteinExistence type="predicted"/>
<dbReference type="InterPro" id="IPR036278">
    <property type="entry name" value="Sialidase_sf"/>
</dbReference>
<dbReference type="EMBL" id="CP041186">
    <property type="protein sequence ID" value="QDG53085.1"/>
    <property type="molecule type" value="Genomic_DNA"/>
</dbReference>
<accession>A0A5B8YBK7</accession>
<dbReference type="Proteomes" id="UP000315995">
    <property type="component" value="Chromosome"/>
</dbReference>
<reference evidence="2 3" key="1">
    <citation type="submission" date="2019-06" db="EMBL/GenBank/DDBJ databases">
        <title>Persicimonas caeni gen. nov., sp. nov., a predatory bacterium isolated from solar saltern.</title>
        <authorList>
            <person name="Wang S."/>
        </authorList>
    </citation>
    <scope>NUCLEOTIDE SEQUENCE [LARGE SCALE GENOMIC DNA]</scope>
    <source>
        <strain evidence="2 3">YN101</strain>
    </source>
</reference>
<accession>A0A4Y6PZB0</accession>
<organism evidence="2 3">
    <name type="scientific">Persicimonas caeni</name>
    <dbReference type="NCBI Taxonomy" id="2292766"/>
    <lineage>
        <taxon>Bacteria</taxon>
        <taxon>Deltaproteobacteria</taxon>
        <taxon>Bradymonadales</taxon>
        <taxon>Bradymonadaceae</taxon>
        <taxon>Persicimonas</taxon>
    </lineage>
</organism>
<evidence type="ECO:0008006" key="4">
    <source>
        <dbReference type="Google" id="ProtNLM"/>
    </source>
</evidence>
<dbReference type="AlphaFoldDB" id="A0A4Y6PZB0"/>
<name>A0A4Y6PZB0_PERCE</name>
<dbReference type="InterPro" id="IPR015943">
    <property type="entry name" value="WD40/YVTN_repeat-like_dom_sf"/>
</dbReference>
<evidence type="ECO:0000256" key="1">
    <source>
        <dbReference type="SAM" id="SignalP"/>
    </source>
</evidence>
<dbReference type="OrthoDB" id="9764804at2"/>
<dbReference type="RefSeq" id="WP_141199546.1">
    <property type="nucleotide sequence ID" value="NZ_CP041186.1"/>
</dbReference>
<keyword evidence="3" id="KW-1185">Reference proteome</keyword>
<dbReference type="SUPFAM" id="SSF110296">
    <property type="entry name" value="Oligoxyloglucan reducing end-specific cellobiohydrolase"/>
    <property type="match status" value="1"/>
</dbReference>
<keyword evidence="1" id="KW-0732">Signal</keyword>
<sequence length="678" mass="73991">MLATAVCLSATSLLLNACSEDAVDGDWGIDENVTFEVEQLQGPPEEPGDYLGRIGDNLYFAGNNNLHLRPSNPATVYSAAARWHYAPAEVTAAARGDGGHREQIVEVDGEFFYLFEGGAVLYGTSDGGQTWQEMGDVPEVGGGRLLGDGEHLYVLESPVGGPSDASVLWRSDDRGETWQPILEAIQRDAVRAMPDLLVAAVAAESDWSGRLVRSTDAGATWEDLGSMRDLGSYIERFGAEEWVKFDGEWLTPPLKHPYDMDGHLGVVDDDGLVDYRPLAGLSETDSLETLTPCGDKLYATARDEPDNLDTPYGTRLGRIDTASDTWTELELPEETYIPLRLSGGGLHCVGGESLVVITDAGAWRSDDGAQTWQQVGSPFSTPTYLFRSDGDLYSGQSFSPTWKKPQDQSRWEHTTAFRELSDGLYEVSFEGVRDVHGSDGRLFVTVETDEGAAVYRTSGPQADPDEIWASPQTNILEVRVHVDGDHVAIAEHRLGSGLFVSHDGGDSLEQVDLPPTDYGIPAPNSVAFFDGRIWVAMPGFELWSKPIGDGDWRREERGLPETHRPDALRHAHGRLLAVSSRQVYRRVDGRWQGVLSDEIRHALDLPAIEAFGEFDDPDIHDATVFGGVLVVATDTKIALVRPDDSYDILDETGGVELFDLGTELYAAAPNGGLVRVAR</sequence>
<dbReference type="Gene3D" id="2.130.10.10">
    <property type="entry name" value="YVTN repeat-like/Quinoprotein amine dehydrogenase"/>
    <property type="match status" value="1"/>
</dbReference>
<protein>
    <recommendedName>
        <fullName evidence="4">Exo-alpha-sialidase</fullName>
    </recommendedName>
</protein>
<dbReference type="SUPFAM" id="SSF50939">
    <property type="entry name" value="Sialidases"/>
    <property type="match status" value="1"/>
</dbReference>
<evidence type="ECO:0000313" key="3">
    <source>
        <dbReference type="Proteomes" id="UP000315995"/>
    </source>
</evidence>
<evidence type="ECO:0000313" key="2">
    <source>
        <dbReference type="EMBL" id="QDG53085.1"/>
    </source>
</evidence>
<dbReference type="CDD" id="cd15482">
    <property type="entry name" value="Sialidase_non-viral"/>
    <property type="match status" value="1"/>
</dbReference>
<feature type="signal peptide" evidence="1">
    <location>
        <begin position="1"/>
        <end position="17"/>
    </location>
</feature>
<feature type="chain" id="PRO_5030106737" description="Exo-alpha-sialidase" evidence="1">
    <location>
        <begin position="18"/>
        <end position="678"/>
    </location>
</feature>